<evidence type="ECO:0000313" key="7">
    <source>
        <dbReference type="EMBL" id="KAL2787503.1"/>
    </source>
</evidence>
<keyword evidence="4 6" id="KW-1133">Transmembrane helix</keyword>
<feature type="transmembrane region" description="Helical" evidence="6">
    <location>
        <begin position="85"/>
        <end position="109"/>
    </location>
</feature>
<comment type="caution">
    <text evidence="7">The sequence shown here is derived from an EMBL/GenBank/DDBJ whole genome shotgun (WGS) entry which is preliminary data.</text>
</comment>
<evidence type="ECO:0000256" key="1">
    <source>
        <dbReference type="ARBA" id="ARBA00004141"/>
    </source>
</evidence>
<reference evidence="7 8" key="1">
    <citation type="submission" date="2024-07" db="EMBL/GenBank/DDBJ databases">
        <title>Section-level genome sequencing and comparative genomics of Aspergillus sections Usti and Cavernicolus.</title>
        <authorList>
            <consortium name="Lawrence Berkeley National Laboratory"/>
            <person name="Nybo J.L."/>
            <person name="Vesth T.C."/>
            <person name="Theobald S."/>
            <person name="Frisvad J.C."/>
            <person name="Larsen T.O."/>
            <person name="Kjaerboelling I."/>
            <person name="Rothschild-Mancinelli K."/>
            <person name="Lyhne E.K."/>
            <person name="Kogle M.E."/>
            <person name="Barry K."/>
            <person name="Clum A."/>
            <person name="Na H."/>
            <person name="Ledsgaard L."/>
            <person name="Lin J."/>
            <person name="Lipzen A."/>
            <person name="Kuo A."/>
            <person name="Riley R."/>
            <person name="Mondo S."/>
            <person name="Labutti K."/>
            <person name="Haridas S."/>
            <person name="Pangalinan J."/>
            <person name="Salamov A.A."/>
            <person name="Simmons B.A."/>
            <person name="Magnuson J.K."/>
            <person name="Chen J."/>
            <person name="Drula E."/>
            <person name="Henrissat B."/>
            <person name="Wiebenga A."/>
            <person name="Lubbers R.J."/>
            <person name="Gomes A.C."/>
            <person name="Makela M.R."/>
            <person name="Stajich J."/>
            <person name="Grigoriev I.V."/>
            <person name="Mortensen U.H."/>
            <person name="De Vries R.P."/>
            <person name="Baker S.E."/>
            <person name="Andersen M.R."/>
        </authorList>
    </citation>
    <scope>NUCLEOTIDE SEQUENCE [LARGE SCALE GENOMIC DNA]</scope>
    <source>
        <strain evidence="7 8">CBS 209.92</strain>
    </source>
</reference>
<feature type="transmembrane region" description="Helical" evidence="6">
    <location>
        <begin position="231"/>
        <end position="250"/>
    </location>
</feature>
<keyword evidence="5 6" id="KW-0472">Membrane</keyword>
<evidence type="ECO:0000313" key="8">
    <source>
        <dbReference type="Proteomes" id="UP001610563"/>
    </source>
</evidence>
<dbReference type="PANTHER" id="PTHR43791:SF47">
    <property type="entry name" value="MAJOR FACILITATOR SUPERFAMILY (MFS) PROFILE DOMAIN-CONTAINING PROTEIN-RELATED"/>
    <property type="match status" value="1"/>
</dbReference>
<sequence length="366" mass="40329">MFITYVAFQPVAVILVRKMGARLFFTSIAVLWGITEICLGFVRHWYDLIPLRLILGAFEAGVFPAALYMMSCWYPRYRLQQRIALFYFIGTLASAFTGILAYGVSQMAGLGSGPDWWEAVSDTAREPSTYANGIAGWRWIFIIDTHAEEFRLSLYLQHLGDFKVWAHAALFMLTTTTNYAVVYFLPIILREGLGFSVAAAQCLTAPPYILGCLWMLVLGRISDRLRVRSPFVLFNNACCVIGLSLLGFTTPTASRLVGAFLTTAAGSANLPSTLAWQANNIRGQWKRALTSALSVGAGGIGGIIGGTVFRTEDAPEYRPGIITTLLANGLMVVITLAMVVKYHRANRRAESMGEVIEGLEGFRYTL</sequence>
<dbReference type="SUPFAM" id="SSF103473">
    <property type="entry name" value="MFS general substrate transporter"/>
    <property type="match status" value="1"/>
</dbReference>
<evidence type="ECO:0000256" key="4">
    <source>
        <dbReference type="ARBA" id="ARBA00022989"/>
    </source>
</evidence>
<evidence type="ECO:0000256" key="3">
    <source>
        <dbReference type="ARBA" id="ARBA00022692"/>
    </source>
</evidence>
<keyword evidence="8" id="KW-1185">Reference proteome</keyword>
<organism evidence="7 8">
    <name type="scientific">Aspergillus keveii</name>
    <dbReference type="NCBI Taxonomy" id="714993"/>
    <lineage>
        <taxon>Eukaryota</taxon>
        <taxon>Fungi</taxon>
        <taxon>Dikarya</taxon>
        <taxon>Ascomycota</taxon>
        <taxon>Pezizomycotina</taxon>
        <taxon>Eurotiomycetes</taxon>
        <taxon>Eurotiomycetidae</taxon>
        <taxon>Eurotiales</taxon>
        <taxon>Aspergillaceae</taxon>
        <taxon>Aspergillus</taxon>
        <taxon>Aspergillus subgen. Nidulantes</taxon>
    </lineage>
</organism>
<proteinExistence type="predicted"/>
<feature type="transmembrane region" description="Helical" evidence="6">
    <location>
        <begin position="23"/>
        <end position="46"/>
    </location>
</feature>
<feature type="transmembrane region" description="Helical" evidence="6">
    <location>
        <begin position="288"/>
        <end position="309"/>
    </location>
</feature>
<dbReference type="PANTHER" id="PTHR43791">
    <property type="entry name" value="PERMEASE-RELATED"/>
    <property type="match status" value="1"/>
</dbReference>
<name>A0ABR4FW57_9EURO</name>
<feature type="transmembrane region" description="Helical" evidence="6">
    <location>
        <begin position="321"/>
        <end position="340"/>
    </location>
</feature>
<dbReference type="InterPro" id="IPR011701">
    <property type="entry name" value="MFS"/>
</dbReference>
<evidence type="ECO:0000256" key="5">
    <source>
        <dbReference type="ARBA" id="ARBA00023136"/>
    </source>
</evidence>
<evidence type="ECO:0000256" key="6">
    <source>
        <dbReference type="SAM" id="Phobius"/>
    </source>
</evidence>
<gene>
    <name evidence="7" type="ORF">BJX66DRAFT_353322</name>
</gene>
<dbReference type="Proteomes" id="UP001610563">
    <property type="component" value="Unassembled WGS sequence"/>
</dbReference>
<feature type="transmembrane region" description="Helical" evidence="6">
    <location>
        <begin position="52"/>
        <end position="73"/>
    </location>
</feature>
<evidence type="ECO:0000256" key="2">
    <source>
        <dbReference type="ARBA" id="ARBA00022448"/>
    </source>
</evidence>
<feature type="transmembrane region" description="Helical" evidence="6">
    <location>
        <begin position="195"/>
        <end position="219"/>
    </location>
</feature>
<keyword evidence="2" id="KW-0813">Transport</keyword>
<dbReference type="EMBL" id="JBFTWV010000095">
    <property type="protein sequence ID" value="KAL2787503.1"/>
    <property type="molecule type" value="Genomic_DNA"/>
</dbReference>
<keyword evidence="3 6" id="KW-0812">Transmembrane</keyword>
<protein>
    <submittedName>
        <fullName evidence="7">Major facilitator superfamily domain-containing protein</fullName>
    </submittedName>
</protein>
<comment type="subcellular location">
    <subcellularLocation>
        <location evidence="1">Membrane</location>
        <topology evidence="1">Multi-pass membrane protein</topology>
    </subcellularLocation>
</comment>
<dbReference type="Gene3D" id="1.20.1250.20">
    <property type="entry name" value="MFS general substrate transporter like domains"/>
    <property type="match status" value="2"/>
</dbReference>
<dbReference type="Pfam" id="PF07690">
    <property type="entry name" value="MFS_1"/>
    <property type="match status" value="1"/>
</dbReference>
<accession>A0ABR4FW57</accession>
<dbReference type="InterPro" id="IPR036259">
    <property type="entry name" value="MFS_trans_sf"/>
</dbReference>
<feature type="transmembrane region" description="Helical" evidence="6">
    <location>
        <begin position="168"/>
        <end position="189"/>
    </location>
</feature>